<comment type="caution">
    <text evidence="10">The sequence shown here is derived from an EMBL/GenBank/DDBJ whole genome shotgun (WGS) entry which is preliminary data.</text>
</comment>
<comment type="cofactor">
    <cofactor evidence="7 8">
        <name>FMNH2</name>
        <dbReference type="ChEBI" id="CHEBI:57618"/>
    </cofactor>
    <text evidence="7 8">Reduced FMN (FMNH(2)).</text>
</comment>
<dbReference type="EMBL" id="JAHEAC010000023">
    <property type="protein sequence ID" value="MBX8643844.1"/>
    <property type="molecule type" value="Genomic_DNA"/>
</dbReference>
<comment type="caution">
    <text evidence="7">Lacks conserved residue(s) required for the propagation of feature annotation.</text>
</comment>
<keyword evidence="7" id="KW-0274">FAD</keyword>
<dbReference type="AlphaFoldDB" id="A0A8J7YSL3"/>
<dbReference type="PIRSF" id="PIRSF001456">
    <property type="entry name" value="Chorismate_synth"/>
    <property type="match status" value="1"/>
</dbReference>
<dbReference type="PROSITE" id="PS00787">
    <property type="entry name" value="CHORISMATE_SYNTHASE_1"/>
    <property type="match status" value="1"/>
</dbReference>
<feature type="binding site" evidence="7">
    <location>
        <position position="328"/>
    </location>
    <ligand>
        <name>FMN</name>
        <dbReference type="ChEBI" id="CHEBI:58210"/>
    </ligand>
</feature>
<dbReference type="Gene3D" id="3.60.150.10">
    <property type="entry name" value="Chorismate synthase AroC"/>
    <property type="match status" value="1"/>
</dbReference>
<dbReference type="CDD" id="cd07304">
    <property type="entry name" value="Chorismate_synthase"/>
    <property type="match status" value="1"/>
</dbReference>
<dbReference type="GO" id="GO:0004107">
    <property type="term" value="F:chorismate synthase activity"/>
    <property type="evidence" value="ECO:0007669"/>
    <property type="project" value="UniProtKB-UniRule"/>
</dbReference>
<proteinExistence type="inferred from homology"/>
<accession>A0A8J7YSL3</accession>
<dbReference type="GO" id="GO:0009073">
    <property type="term" value="P:aromatic amino acid family biosynthetic process"/>
    <property type="evidence" value="ECO:0007669"/>
    <property type="project" value="UniProtKB-KW"/>
</dbReference>
<dbReference type="Proteomes" id="UP000750197">
    <property type="component" value="Unassembled WGS sequence"/>
</dbReference>
<dbReference type="PROSITE" id="PS00788">
    <property type="entry name" value="CHORISMATE_SYNTHASE_2"/>
    <property type="match status" value="1"/>
</dbReference>
<evidence type="ECO:0000256" key="7">
    <source>
        <dbReference type="HAMAP-Rule" id="MF_00300"/>
    </source>
</evidence>
<dbReference type="GO" id="GO:0009423">
    <property type="term" value="P:chorismate biosynthetic process"/>
    <property type="evidence" value="ECO:0007669"/>
    <property type="project" value="UniProtKB-UniRule"/>
</dbReference>
<keyword evidence="6 7" id="KW-0456">Lyase</keyword>
<dbReference type="InterPro" id="IPR020541">
    <property type="entry name" value="Chorismate_synthase_CS"/>
</dbReference>
<dbReference type="PANTHER" id="PTHR21085:SF0">
    <property type="entry name" value="CHORISMATE SYNTHASE"/>
    <property type="match status" value="1"/>
</dbReference>
<evidence type="ECO:0000313" key="9">
    <source>
        <dbReference type="EMBL" id="MBX8631687.1"/>
    </source>
</evidence>
<feature type="binding site" evidence="7">
    <location>
        <begin position="301"/>
        <end position="305"/>
    </location>
    <ligand>
        <name>FMN</name>
        <dbReference type="ChEBI" id="CHEBI:58210"/>
    </ligand>
</feature>
<dbReference type="UniPathway" id="UPA00053">
    <property type="reaction ID" value="UER00090"/>
</dbReference>
<evidence type="ECO:0000313" key="10">
    <source>
        <dbReference type="EMBL" id="MBX8643844.1"/>
    </source>
</evidence>
<dbReference type="EMBL" id="JAGVSJ010000007">
    <property type="protein sequence ID" value="MBX8631687.1"/>
    <property type="molecule type" value="Genomic_DNA"/>
</dbReference>
<organism evidence="10 11">
    <name type="scientific">Candidatus Sysuiplasma superficiale</name>
    <dbReference type="NCBI Taxonomy" id="2823368"/>
    <lineage>
        <taxon>Archaea</taxon>
        <taxon>Methanobacteriati</taxon>
        <taxon>Thermoplasmatota</taxon>
        <taxon>Thermoplasmata</taxon>
        <taxon>Candidatus Sysuiplasmatales</taxon>
        <taxon>Candidatus Sysuiplasmataceae</taxon>
        <taxon>Candidatus Sysuiplasma</taxon>
    </lineage>
</organism>
<dbReference type="Pfam" id="PF01264">
    <property type="entry name" value="Chorismate_synt"/>
    <property type="match status" value="1"/>
</dbReference>
<evidence type="ECO:0000256" key="2">
    <source>
        <dbReference type="ARBA" id="ARBA00008014"/>
    </source>
</evidence>
<evidence type="ECO:0000256" key="4">
    <source>
        <dbReference type="ARBA" id="ARBA00022605"/>
    </source>
</evidence>
<dbReference type="GO" id="GO:0008652">
    <property type="term" value="P:amino acid biosynthetic process"/>
    <property type="evidence" value="ECO:0007669"/>
    <property type="project" value="UniProtKB-KW"/>
</dbReference>
<evidence type="ECO:0000256" key="8">
    <source>
        <dbReference type="RuleBase" id="RU000605"/>
    </source>
</evidence>
<dbReference type="InterPro" id="IPR035904">
    <property type="entry name" value="Chorismate_synth_AroC_sf"/>
</dbReference>
<dbReference type="SUPFAM" id="SSF103263">
    <property type="entry name" value="Chorismate synthase, AroC"/>
    <property type="match status" value="1"/>
</dbReference>
<evidence type="ECO:0000256" key="5">
    <source>
        <dbReference type="ARBA" id="ARBA00023141"/>
    </source>
</evidence>
<feature type="binding site" evidence="7">
    <location>
        <position position="46"/>
    </location>
    <ligand>
        <name>NADP(+)</name>
        <dbReference type="ChEBI" id="CHEBI:58349"/>
    </ligand>
</feature>
<keyword evidence="5 7" id="KW-0057">Aromatic amino acid biosynthesis</keyword>
<dbReference type="Proteomes" id="UP000716004">
    <property type="component" value="Unassembled WGS sequence"/>
</dbReference>
<keyword evidence="7" id="KW-0288">FMN</keyword>
<name>A0A8J7YSL3_9ARCH</name>
<gene>
    <name evidence="7 10" type="primary">aroC</name>
    <name evidence="9" type="ORF">J9259_04095</name>
    <name evidence="10" type="ORF">KIY12_03870</name>
</gene>
<evidence type="ECO:0000256" key="3">
    <source>
        <dbReference type="ARBA" id="ARBA00013036"/>
    </source>
</evidence>
<dbReference type="EC" id="4.2.3.5" evidence="3 7"/>
<dbReference type="PROSITE" id="PS00789">
    <property type="entry name" value="CHORISMATE_SYNTHASE_3"/>
    <property type="match status" value="1"/>
</dbReference>
<keyword evidence="4 7" id="KW-0028">Amino-acid biosynthesis</keyword>
<evidence type="ECO:0000256" key="1">
    <source>
        <dbReference type="ARBA" id="ARBA00005044"/>
    </source>
</evidence>
<comment type="similarity">
    <text evidence="2 7 8">Belongs to the chorismate synthase family.</text>
</comment>
<dbReference type="GO" id="GO:0005829">
    <property type="term" value="C:cytosol"/>
    <property type="evidence" value="ECO:0007669"/>
    <property type="project" value="TreeGrafter"/>
</dbReference>
<dbReference type="NCBIfam" id="TIGR00033">
    <property type="entry name" value="aroC"/>
    <property type="match status" value="1"/>
</dbReference>
<comment type="function">
    <text evidence="7">Catalyzes the anti-1,4-elimination of the C-3 phosphate and the C-6 proR hydrogen from 5-enolpyruvylshikimate-3-phosphate (EPSP) to yield chorismate, which is the branch point compound that serves as the starting substrate for the three terminal pathways of aromatic amino acid biosynthesis. This reaction introduces a second double bond into the aromatic ring system.</text>
</comment>
<dbReference type="GO" id="GO:0010181">
    <property type="term" value="F:FMN binding"/>
    <property type="evidence" value="ECO:0007669"/>
    <property type="project" value="TreeGrafter"/>
</dbReference>
<keyword evidence="7" id="KW-0285">Flavoprotein</keyword>
<evidence type="ECO:0000313" key="11">
    <source>
        <dbReference type="Proteomes" id="UP000750197"/>
    </source>
</evidence>
<dbReference type="NCBIfam" id="NF003793">
    <property type="entry name" value="PRK05382.1"/>
    <property type="match status" value="1"/>
</dbReference>
<reference evidence="10" key="1">
    <citation type="submission" date="2021-05" db="EMBL/GenBank/DDBJ databases">
        <title>Genomic insights into ecological role and evolution of a novel Thermoplasmata order Candidatus Sysuiplasmatales.</title>
        <authorList>
            <person name="Yuan Y."/>
        </authorList>
    </citation>
    <scope>NUCLEOTIDE SEQUENCE</scope>
    <source>
        <strain evidence="10">TUT19-bin139</strain>
        <strain evidence="9">YP2-bin.285</strain>
    </source>
</reference>
<feature type="binding site" evidence="7">
    <location>
        <position position="286"/>
    </location>
    <ligand>
        <name>FMN</name>
        <dbReference type="ChEBI" id="CHEBI:58210"/>
    </ligand>
</feature>
<evidence type="ECO:0000256" key="6">
    <source>
        <dbReference type="ARBA" id="ARBA00023239"/>
    </source>
</evidence>
<keyword evidence="7" id="KW-0521">NADP</keyword>
<protein>
    <recommendedName>
        <fullName evidence="3 7">Chorismate synthase</fullName>
        <shortName evidence="7">CS</shortName>
        <ecNumber evidence="3 7">4.2.3.5</ecNumber>
    </recommendedName>
    <alternativeName>
        <fullName evidence="7">5-enolpyruvylshikimate-3-phosphate phospholyase</fullName>
    </alternativeName>
</protein>
<sequence>MNSIGTALRLTLFGESHGELVGAVLDGLPAGMQVDVSQIAFEIGMRKPAPLIGTARREEDDVRIASGIKDGHLTGTPLLFLLPNTDVRSASYAETQFVPRPGHADYTAYVKYKGHSDFRGGGQFSGRMTAPVVAAGAVARQFLKGKGIRVAAHVVRIEDVDDSGEYEFDTVEKERFSNDIRCIGSDAAGRMRDAILRARNEGDSVGGIIRCIAVGIPPGLGEPFFDTVEGELSKMIFSIPAVKGIEFGSGFEGSGWRGSRNNDPFSYSAAEGKVVTLSNNSGGINGGITNGMPLVFRTAFKPTSSIARKQKSIDLRTFEEKELTVRGRHDPCIVPRAVIVVEAACCLTLADLYLRSGLD</sequence>
<dbReference type="PANTHER" id="PTHR21085">
    <property type="entry name" value="CHORISMATE SYNTHASE"/>
    <property type="match status" value="1"/>
</dbReference>
<comment type="catalytic activity">
    <reaction evidence="7 8">
        <text>5-O-(1-carboxyvinyl)-3-phosphoshikimate = chorismate + phosphate</text>
        <dbReference type="Rhea" id="RHEA:21020"/>
        <dbReference type="ChEBI" id="CHEBI:29748"/>
        <dbReference type="ChEBI" id="CHEBI:43474"/>
        <dbReference type="ChEBI" id="CHEBI:57701"/>
        <dbReference type="EC" id="4.2.3.5"/>
    </reaction>
</comment>
<comment type="pathway">
    <text evidence="1 7 8">Metabolic intermediate biosynthesis; chorismate biosynthesis; chorismate from D-erythrose 4-phosphate and phosphoenolpyruvate: step 7/7.</text>
</comment>
<dbReference type="InterPro" id="IPR000453">
    <property type="entry name" value="Chorismate_synth"/>
</dbReference>
<dbReference type="HAMAP" id="MF_00300">
    <property type="entry name" value="Chorismate_synth"/>
    <property type="match status" value="1"/>
</dbReference>